<proteinExistence type="predicted"/>
<dbReference type="AlphaFoldDB" id="A0A1J1HR26"/>
<evidence type="ECO:0000313" key="1">
    <source>
        <dbReference type="EMBL" id="CRK90477.1"/>
    </source>
</evidence>
<sequence>MAMVGDCVSCSAKILVLRRVRDLIGIFGFIDLHFLLDICDENVPECENRLPQLGHPVQIVKYWKKKDWILLKDFPSFLDDIQTKTTQLEVNALLNSTSIKMRDSKGLKNIKKKKMREELTIVAFEMCISSCFSSKSRVRNDEVQ</sequence>
<accession>A0A1J1HR26</accession>
<evidence type="ECO:0000313" key="2">
    <source>
        <dbReference type="Proteomes" id="UP000183832"/>
    </source>
</evidence>
<organism evidence="1 2">
    <name type="scientific">Clunio marinus</name>
    <dbReference type="NCBI Taxonomy" id="568069"/>
    <lineage>
        <taxon>Eukaryota</taxon>
        <taxon>Metazoa</taxon>
        <taxon>Ecdysozoa</taxon>
        <taxon>Arthropoda</taxon>
        <taxon>Hexapoda</taxon>
        <taxon>Insecta</taxon>
        <taxon>Pterygota</taxon>
        <taxon>Neoptera</taxon>
        <taxon>Endopterygota</taxon>
        <taxon>Diptera</taxon>
        <taxon>Nematocera</taxon>
        <taxon>Chironomoidea</taxon>
        <taxon>Chironomidae</taxon>
        <taxon>Clunio</taxon>
    </lineage>
</organism>
<gene>
    <name evidence="1" type="ORF">CLUMA_CG004202</name>
</gene>
<protein>
    <submittedName>
        <fullName evidence="1">CLUMA_CG004202, isoform A</fullName>
    </submittedName>
</protein>
<reference evidence="1 2" key="1">
    <citation type="submission" date="2015-04" db="EMBL/GenBank/DDBJ databases">
        <authorList>
            <person name="Syromyatnikov M.Y."/>
            <person name="Popov V.N."/>
        </authorList>
    </citation>
    <scope>NUCLEOTIDE SEQUENCE [LARGE SCALE GENOMIC DNA]</scope>
</reference>
<keyword evidence="2" id="KW-1185">Reference proteome</keyword>
<name>A0A1J1HR26_9DIPT</name>
<dbReference type="Proteomes" id="UP000183832">
    <property type="component" value="Unassembled WGS sequence"/>
</dbReference>
<dbReference type="EMBL" id="CVRI01000019">
    <property type="protein sequence ID" value="CRK90477.1"/>
    <property type="molecule type" value="Genomic_DNA"/>
</dbReference>